<evidence type="ECO:0000313" key="2">
    <source>
        <dbReference type="EMBL" id="RMI13237.1"/>
    </source>
</evidence>
<dbReference type="AlphaFoldDB" id="A0A3M2JGS0"/>
<reference evidence="2 3" key="1">
    <citation type="submission" date="2018-10" db="EMBL/GenBank/DDBJ databases">
        <title>Isolation, diversity and antifungal activity of actinobacteria from wheat.</title>
        <authorList>
            <person name="Han C."/>
        </authorList>
    </citation>
    <scope>NUCLEOTIDE SEQUENCE [LARGE SCALE GENOMIC DNA]</scope>
    <source>
        <strain evidence="2 3">NEAU-YY56</strain>
    </source>
</reference>
<evidence type="ECO:0000256" key="1">
    <source>
        <dbReference type="SAM" id="MobiDB-lite"/>
    </source>
</evidence>
<name>A0A3M2JGS0_9CELL</name>
<proteinExistence type="predicted"/>
<dbReference type="EMBL" id="RFFI01000019">
    <property type="protein sequence ID" value="RMI13237.1"/>
    <property type="molecule type" value="Genomic_DNA"/>
</dbReference>
<dbReference type="Proteomes" id="UP000269289">
    <property type="component" value="Unassembled WGS sequence"/>
</dbReference>
<accession>A0A3M2JGS0</accession>
<feature type="region of interest" description="Disordered" evidence="1">
    <location>
        <begin position="383"/>
        <end position="402"/>
    </location>
</feature>
<comment type="caution">
    <text evidence="2">The sequence shown here is derived from an EMBL/GenBank/DDBJ whole genome shotgun (WGS) entry which is preliminary data.</text>
</comment>
<organism evidence="2 3">
    <name type="scientific">Cellulomonas triticagri</name>
    <dbReference type="NCBI Taxonomy" id="2483352"/>
    <lineage>
        <taxon>Bacteria</taxon>
        <taxon>Bacillati</taxon>
        <taxon>Actinomycetota</taxon>
        <taxon>Actinomycetes</taxon>
        <taxon>Micrococcales</taxon>
        <taxon>Cellulomonadaceae</taxon>
        <taxon>Cellulomonas</taxon>
    </lineage>
</organism>
<sequence>MLTVHDGPAEDFPVFTADAAPIFFGPEVVGADAVCGSCGLVVLAGVRSSQFVGVLFACPRCRAVVAAHRTPGAPVLGDPVVCEPGTVHVDGAPRGAGLQTVIGRSAWEAYTREVGRHDPTKPEQPRLLTSERIAETARWVRDALGPGYAREKASYDRGRGRGTTPPRTRNRVVELVEYALQEARRSDAGEDVLWDPSRVFALELIREHLERWRNHPSYEALVKELLLTNSTRHTVAMLMAAGSYVDHGISVEFIEAGTGLKRADFWLYPGTAIRVGIEVKAPSALWSPTARLSPSEARKLARRRLREAISQLDRSEPSMLLLAGFDLSPANWDVLREATALATNDVVTRENFLATTLMNVHHTSLPNGLMAASADMHVVRNPLAPGEYFPEPNSPSPGRSPQ</sequence>
<gene>
    <name evidence="2" type="ORF">EBM89_05280</name>
</gene>
<keyword evidence="3" id="KW-1185">Reference proteome</keyword>
<evidence type="ECO:0000313" key="3">
    <source>
        <dbReference type="Proteomes" id="UP000269289"/>
    </source>
</evidence>
<feature type="compositionally biased region" description="Pro residues" evidence="1">
    <location>
        <begin position="392"/>
        <end position="402"/>
    </location>
</feature>
<protein>
    <submittedName>
        <fullName evidence="2">Uncharacterized protein</fullName>
    </submittedName>
</protein>